<evidence type="ECO:0000256" key="4">
    <source>
        <dbReference type="ARBA" id="ARBA00023136"/>
    </source>
</evidence>
<gene>
    <name evidence="7" type="ORF">RDB_LOCUS93766</name>
</gene>
<keyword evidence="5" id="KW-0406">Ion transport</keyword>
<comment type="subcellular location">
    <subcellularLocation>
        <location evidence="1 5">Membrane</location>
        <topology evidence="1 5">Multi-pass membrane protein</topology>
    </subcellularLocation>
</comment>
<evidence type="ECO:0000313" key="7">
    <source>
        <dbReference type="EMBL" id="CAE6458582.1"/>
    </source>
</evidence>
<keyword evidence="3" id="KW-1133">Transmembrane helix</keyword>
<dbReference type="OrthoDB" id="3185130at2759"/>
<keyword evidence="6" id="KW-0732">Signal</keyword>
<dbReference type="InterPro" id="IPR007274">
    <property type="entry name" value="Cop_transporter"/>
</dbReference>
<keyword evidence="5" id="KW-0187">Copper transport</keyword>
<evidence type="ECO:0000256" key="2">
    <source>
        <dbReference type="ARBA" id="ARBA00022692"/>
    </source>
</evidence>
<dbReference type="PANTHER" id="PTHR12483">
    <property type="entry name" value="SOLUTE CARRIER FAMILY 31 COPPER TRANSPORTERS"/>
    <property type="match status" value="1"/>
</dbReference>
<evidence type="ECO:0000256" key="3">
    <source>
        <dbReference type="ARBA" id="ARBA00022989"/>
    </source>
</evidence>
<reference evidence="7" key="1">
    <citation type="submission" date="2021-01" db="EMBL/GenBank/DDBJ databases">
        <authorList>
            <person name="Kaushik A."/>
        </authorList>
    </citation>
    <scope>NUCLEOTIDE SEQUENCE</scope>
    <source>
        <strain evidence="7">AG2-2IIIB</strain>
    </source>
</reference>
<dbReference type="AlphaFoldDB" id="A0A8H3BKZ6"/>
<name>A0A8H3BKZ6_9AGAM</name>
<dbReference type="GO" id="GO:0005886">
    <property type="term" value="C:plasma membrane"/>
    <property type="evidence" value="ECO:0007669"/>
    <property type="project" value="TreeGrafter"/>
</dbReference>
<protein>
    <recommendedName>
        <fullName evidence="5">Copper transport protein</fullName>
    </recommendedName>
</protein>
<comment type="similarity">
    <text evidence="5">Belongs to the copper transporter (Ctr) (TC 1.A.56) family. SLC31A subfamily.</text>
</comment>
<keyword evidence="5" id="KW-0186">Copper</keyword>
<keyword evidence="5" id="KW-0813">Transport</keyword>
<dbReference type="Pfam" id="PF04145">
    <property type="entry name" value="Ctr"/>
    <property type="match status" value="1"/>
</dbReference>
<proteinExistence type="inferred from homology"/>
<feature type="chain" id="PRO_5034851862" description="Copper transport protein" evidence="6">
    <location>
        <begin position="21"/>
        <end position="169"/>
    </location>
</feature>
<comment type="caution">
    <text evidence="7">The sequence shown here is derived from an EMBL/GenBank/DDBJ whole genome shotgun (WGS) entry which is preliminary data.</text>
</comment>
<organism evidence="7 8">
    <name type="scientific">Rhizoctonia solani</name>
    <dbReference type="NCBI Taxonomy" id="456999"/>
    <lineage>
        <taxon>Eukaryota</taxon>
        <taxon>Fungi</taxon>
        <taxon>Dikarya</taxon>
        <taxon>Basidiomycota</taxon>
        <taxon>Agaricomycotina</taxon>
        <taxon>Agaricomycetes</taxon>
        <taxon>Cantharellales</taxon>
        <taxon>Ceratobasidiaceae</taxon>
        <taxon>Rhizoctonia</taxon>
    </lineage>
</organism>
<evidence type="ECO:0000313" key="8">
    <source>
        <dbReference type="Proteomes" id="UP000663843"/>
    </source>
</evidence>
<feature type="signal peptide" evidence="6">
    <location>
        <begin position="1"/>
        <end position="20"/>
    </location>
</feature>
<dbReference type="PANTHER" id="PTHR12483:SF27">
    <property type="entry name" value="COPPER TRANSPORT PROTEIN CTR1"/>
    <property type="match status" value="1"/>
</dbReference>
<sequence>MNSRLFSALTLLYLAAIALAHGGEEEHASAGEENIESDMMTMAPYFHWMANADALYFKSWVPRTPGGLFGSCIGLFCLALFERLLDGARGLVEAWWRRQQASTAARALVIPDNASVGSSSKSIESGKDYPRNANPVPLIAPFEPVRDLVRGAMQAVQSLVGFLLMLSVM</sequence>
<keyword evidence="2" id="KW-0812">Transmembrane</keyword>
<evidence type="ECO:0000256" key="6">
    <source>
        <dbReference type="SAM" id="SignalP"/>
    </source>
</evidence>
<dbReference type="GO" id="GO:0005375">
    <property type="term" value="F:copper ion transmembrane transporter activity"/>
    <property type="evidence" value="ECO:0007669"/>
    <property type="project" value="UniProtKB-UniRule"/>
</dbReference>
<keyword evidence="4 5" id="KW-0472">Membrane</keyword>
<accession>A0A8H3BKZ6</accession>
<evidence type="ECO:0000256" key="5">
    <source>
        <dbReference type="RuleBase" id="RU367022"/>
    </source>
</evidence>
<dbReference type="Proteomes" id="UP000663843">
    <property type="component" value="Unassembled WGS sequence"/>
</dbReference>
<evidence type="ECO:0000256" key="1">
    <source>
        <dbReference type="ARBA" id="ARBA00004141"/>
    </source>
</evidence>
<dbReference type="EMBL" id="CAJMWT010002933">
    <property type="protein sequence ID" value="CAE6458582.1"/>
    <property type="molecule type" value="Genomic_DNA"/>
</dbReference>